<reference evidence="5" key="1">
    <citation type="submission" date="2018-08" db="EMBL/GenBank/DDBJ databases">
        <authorList>
            <person name="Jin W."/>
            <person name="Wang H."/>
            <person name="Yang Y."/>
            <person name="Li M."/>
            <person name="Liu J."/>
        </authorList>
    </citation>
    <scope>NUCLEOTIDE SEQUENCE</scope>
    <source>
        <strain evidence="5">AESS21</strain>
    </source>
</reference>
<name>A0A944CCX9_9HYPH</name>
<keyword evidence="2" id="KW-1133">Transmembrane helix</keyword>
<evidence type="ECO:0000256" key="1">
    <source>
        <dbReference type="SAM" id="MobiDB-lite"/>
    </source>
</evidence>
<dbReference type="EMBL" id="JACYXJ010000003">
    <property type="protein sequence ID" value="MBD8876454.1"/>
    <property type="molecule type" value="Genomic_DNA"/>
</dbReference>
<keyword evidence="2" id="KW-0812">Transmembrane</keyword>
<dbReference type="InterPro" id="IPR045531">
    <property type="entry name" value="DUF6468"/>
</dbReference>
<feature type="compositionally biased region" description="Low complexity" evidence="1">
    <location>
        <begin position="135"/>
        <end position="167"/>
    </location>
</feature>
<keyword evidence="6" id="KW-1185">Reference proteome</keyword>
<evidence type="ECO:0000256" key="2">
    <source>
        <dbReference type="SAM" id="Phobius"/>
    </source>
</evidence>
<comment type="caution">
    <text evidence="5">The sequence shown here is derived from an EMBL/GenBank/DDBJ whole genome shotgun (WGS) entry which is preliminary data.</text>
</comment>
<reference evidence="5" key="3">
    <citation type="journal article" date="2021" name="Microorganisms">
        <title>Bacterial Dimethylsulfoniopropionate Biosynthesis in the East China Sea.</title>
        <authorList>
            <person name="Liu J."/>
            <person name="Zhang Y."/>
            <person name="Liu J."/>
            <person name="Zhong H."/>
            <person name="Williams B.T."/>
            <person name="Zheng Y."/>
            <person name="Curson A.R.J."/>
            <person name="Sun C."/>
            <person name="Sun H."/>
            <person name="Song D."/>
            <person name="Wagner Mackenzie B."/>
            <person name="Bermejo Martinez A."/>
            <person name="Todd J.D."/>
            <person name="Zhang X.H."/>
        </authorList>
    </citation>
    <scope>NUCLEOTIDE SEQUENCE</scope>
    <source>
        <strain evidence="5">AESS21</strain>
    </source>
</reference>
<feature type="region of interest" description="Disordered" evidence="1">
    <location>
        <begin position="114"/>
        <end position="205"/>
    </location>
</feature>
<evidence type="ECO:0000313" key="4">
    <source>
        <dbReference type="EMBL" id="MBD8876454.1"/>
    </source>
</evidence>
<protein>
    <submittedName>
        <fullName evidence="5">Chemotaxis protein</fullName>
    </submittedName>
</protein>
<dbReference type="Proteomes" id="UP000615687">
    <property type="component" value="Unassembled WGS sequence"/>
</dbReference>
<evidence type="ECO:0000313" key="5">
    <source>
        <dbReference type="EMBL" id="MBS8260187.1"/>
    </source>
</evidence>
<dbReference type="RefSeq" id="WP_192108913.1">
    <property type="nucleotide sequence ID" value="NZ_JACYXJ010000003.1"/>
</dbReference>
<gene>
    <name evidence="5" type="ORF">DYI23_08160</name>
    <name evidence="4" type="ORF">IG617_09165</name>
</gene>
<sequence>MSPLPVGMIIEGLVAVLLLVTIGYCFTLNRRLQRLRADEETLRATISELMTATEIAERAILGLKATASEADKTLGSRLVAAEQMSAALVGQVAEGEKIFTRISQIAEAARAATAERDAYQAPHAGYGHPDPAPYPQGGYVPQQPQQAYAPAPPQYGVHPPAAPAAQSGAGGSQRRSGRTDDIRSAAAEATARLEQFRKRSGGAAA</sequence>
<dbReference type="Proteomes" id="UP000705379">
    <property type="component" value="Unassembled WGS sequence"/>
</dbReference>
<keyword evidence="2" id="KW-0472">Membrane</keyword>
<evidence type="ECO:0000313" key="7">
    <source>
        <dbReference type="Proteomes" id="UP000705379"/>
    </source>
</evidence>
<reference evidence="4 6" key="2">
    <citation type="submission" date="2020-09" db="EMBL/GenBank/DDBJ databases">
        <title>The genome sequence of type strain Labrenzia polysiphoniae KACC 19711.</title>
        <authorList>
            <person name="Liu Y."/>
        </authorList>
    </citation>
    <scope>NUCLEOTIDE SEQUENCE [LARGE SCALE GENOMIC DNA]</scope>
    <source>
        <strain evidence="4 6">KACC 19711</strain>
    </source>
</reference>
<proteinExistence type="predicted"/>
<organism evidence="5 7">
    <name type="scientific">Roseibium polysiphoniae</name>
    <dbReference type="NCBI Taxonomy" id="2571221"/>
    <lineage>
        <taxon>Bacteria</taxon>
        <taxon>Pseudomonadati</taxon>
        <taxon>Pseudomonadota</taxon>
        <taxon>Alphaproteobacteria</taxon>
        <taxon>Hyphomicrobiales</taxon>
        <taxon>Stappiaceae</taxon>
        <taxon>Roseibium</taxon>
    </lineage>
</organism>
<feature type="transmembrane region" description="Helical" evidence="2">
    <location>
        <begin position="6"/>
        <end position="26"/>
    </location>
</feature>
<dbReference type="EMBL" id="QTKU01000002">
    <property type="protein sequence ID" value="MBS8260187.1"/>
    <property type="molecule type" value="Genomic_DNA"/>
</dbReference>
<evidence type="ECO:0000313" key="6">
    <source>
        <dbReference type="Proteomes" id="UP000615687"/>
    </source>
</evidence>
<accession>A0A944CCX9</accession>
<dbReference type="Pfam" id="PF20072">
    <property type="entry name" value="DUF6468"/>
    <property type="match status" value="1"/>
</dbReference>
<evidence type="ECO:0000259" key="3">
    <source>
        <dbReference type="Pfam" id="PF20072"/>
    </source>
</evidence>
<dbReference type="AlphaFoldDB" id="A0A944CCX9"/>
<feature type="domain" description="DUF6468" evidence="3">
    <location>
        <begin position="35"/>
        <end position="110"/>
    </location>
</feature>